<proteinExistence type="inferred from homology"/>
<dbReference type="AlphaFoldDB" id="K0RV17"/>
<protein>
    <recommendedName>
        <fullName evidence="5">Nudix hydrolase domain-containing protein</fullName>
    </recommendedName>
</protein>
<dbReference type="Gene3D" id="3.40.50.10470">
    <property type="entry name" value="Translation initiation factor eif-2b, domain 2"/>
    <property type="match status" value="1"/>
</dbReference>
<dbReference type="InterPro" id="IPR000649">
    <property type="entry name" value="IF-2B-related"/>
</dbReference>
<dbReference type="EMBL" id="AGNL01027465">
    <property type="protein sequence ID" value="EJK57658.1"/>
    <property type="molecule type" value="Genomic_DNA"/>
</dbReference>
<dbReference type="Proteomes" id="UP000266841">
    <property type="component" value="Unassembled WGS sequence"/>
</dbReference>
<sequence length="392" mass="42622">MPSFASHYAAVSGSIESSDASPLDAAARELDEETTICSESLGESSSYGGVGQDRLKTILRQGLHVDVPISRSGVIRVYPFVFELPRGLENFKMRGTEHDKMTFMLIDDFLESDAQFVPMLKRAFHHATFGCYIDLPKPIREWEGDRVNGAAHLARLAVSLANSHQGTQIDIGKHDTISAALSIAMLRPSMVPIVNAMVKFDNHARCESAEAARISTLSSLDAAVKASVDLAVRKVLKYIEKLMSDSSQRKIVLGTFSRSSTLKSIIRKVLDAVGQSPVPLTVLCSQSSPGEEGELMANDIAGAECLSDIAFLERIDSGKIHLVLIGADCITPREIANKVGTRNLADACRGAGVPVYCCADRSKLWDDDYPTTLESIFEIVPIELIDQVLLPE</sequence>
<dbReference type="GO" id="GO:0046523">
    <property type="term" value="F:S-methyl-5-thioribose-1-phosphate isomerase activity"/>
    <property type="evidence" value="ECO:0007669"/>
    <property type="project" value="TreeGrafter"/>
</dbReference>
<dbReference type="PANTHER" id="PTHR43475:SF3">
    <property type="entry name" value="TRANSLATION INITIATION FACTOR EIF-2B SUBUNIT FAMILY PROTEIN (AFU_ORTHOLOGUE AFUA_2G14290)"/>
    <property type="match status" value="1"/>
</dbReference>
<dbReference type="SUPFAM" id="SSF55811">
    <property type="entry name" value="Nudix"/>
    <property type="match status" value="1"/>
</dbReference>
<dbReference type="InterPro" id="IPR015797">
    <property type="entry name" value="NUDIX_hydrolase-like_dom_sf"/>
</dbReference>
<dbReference type="SUPFAM" id="SSF100950">
    <property type="entry name" value="NagB/RpiA/CoA transferase-like"/>
    <property type="match status" value="1"/>
</dbReference>
<reference evidence="3 4" key="1">
    <citation type="journal article" date="2012" name="Genome Biol.">
        <title>Genome and low-iron response of an oceanic diatom adapted to chronic iron limitation.</title>
        <authorList>
            <person name="Lommer M."/>
            <person name="Specht M."/>
            <person name="Roy A.S."/>
            <person name="Kraemer L."/>
            <person name="Andreson R."/>
            <person name="Gutowska M.A."/>
            <person name="Wolf J."/>
            <person name="Bergner S.V."/>
            <person name="Schilhabel M.B."/>
            <person name="Klostermeier U.C."/>
            <person name="Beiko R.G."/>
            <person name="Rosenstiel P."/>
            <person name="Hippler M."/>
            <person name="Laroche J."/>
        </authorList>
    </citation>
    <scope>NUCLEOTIDE SEQUENCE [LARGE SCALE GENOMIC DNA]</scope>
    <source>
        <strain evidence="3 4">CCMP1005</strain>
    </source>
</reference>
<keyword evidence="4" id="KW-1185">Reference proteome</keyword>
<dbReference type="InterPro" id="IPR042529">
    <property type="entry name" value="IF_2B-like_C"/>
</dbReference>
<evidence type="ECO:0008006" key="5">
    <source>
        <dbReference type="Google" id="ProtNLM"/>
    </source>
</evidence>
<dbReference type="GO" id="GO:0019509">
    <property type="term" value="P:L-methionine salvage from methylthioadenosine"/>
    <property type="evidence" value="ECO:0007669"/>
    <property type="project" value="TreeGrafter"/>
</dbReference>
<dbReference type="InterPro" id="IPR037171">
    <property type="entry name" value="NagB/RpiA_transferase-like"/>
</dbReference>
<evidence type="ECO:0000313" key="4">
    <source>
        <dbReference type="Proteomes" id="UP000266841"/>
    </source>
</evidence>
<dbReference type="OrthoDB" id="206213at2759"/>
<gene>
    <name evidence="3" type="ORF">THAOC_22268</name>
</gene>
<dbReference type="eggNOG" id="ENOG502SYTS">
    <property type="taxonomic scope" value="Eukaryota"/>
</dbReference>
<evidence type="ECO:0000313" key="3">
    <source>
        <dbReference type="EMBL" id="EJK57658.1"/>
    </source>
</evidence>
<dbReference type="OMA" id="HARCESA"/>
<comment type="caution">
    <text evidence="3">The sequence shown here is derived from an EMBL/GenBank/DDBJ whole genome shotgun (WGS) entry which is preliminary data.</text>
</comment>
<name>K0RV17_THAOC</name>
<organism evidence="3 4">
    <name type="scientific">Thalassiosira oceanica</name>
    <name type="common">Marine diatom</name>
    <dbReference type="NCBI Taxonomy" id="159749"/>
    <lineage>
        <taxon>Eukaryota</taxon>
        <taxon>Sar</taxon>
        <taxon>Stramenopiles</taxon>
        <taxon>Ochrophyta</taxon>
        <taxon>Bacillariophyta</taxon>
        <taxon>Coscinodiscophyceae</taxon>
        <taxon>Thalassiosirophycidae</taxon>
        <taxon>Thalassiosirales</taxon>
        <taxon>Thalassiosiraceae</taxon>
        <taxon>Thalassiosira</taxon>
    </lineage>
</organism>
<dbReference type="Pfam" id="PF01008">
    <property type="entry name" value="IF-2B"/>
    <property type="match status" value="1"/>
</dbReference>
<accession>K0RV17</accession>
<comment type="similarity">
    <text evidence="1 2">Belongs to the eIF-2B alpha/beta/delta subunits family.</text>
</comment>
<evidence type="ECO:0000256" key="2">
    <source>
        <dbReference type="RuleBase" id="RU003814"/>
    </source>
</evidence>
<dbReference type="Gene3D" id="3.90.79.10">
    <property type="entry name" value="Nucleoside Triphosphate Pyrophosphohydrolase"/>
    <property type="match status" value="1"/>
</dbReference>
<dbReference type="PANTHER" id="PTHR43475">
    <property type="entry name" value="METHYLTHIORIBOSE-1-PHOSPHATE ISOMERASE"/>
    <property type="match status" value="1"/>
</dbReference>
<evidence type="ECO:0000256" key="1">
    <source>
        <dbReference type="ARBA" id="ARBA00007251"/>
    </source>
</evidence>